<evidence type="ECO:0000313" key="52">
    <source>
        <dbReference type="Proteomes" id="UP000455569"/>
    </source>
</evidence>
<dbReference type="Proteomes" id="UP000525850">
    <property type="component" value="Unassembled WGS sequence"/>
</dbReference>
<evidence type="ECO:0000313" key="10">
    <source>
        <dbReference type="EMBL" id="EAG2085927.1"/>
    </source>
</evidence>
<dbReference type="EMBL" id="AALEDS010000002">
    <property type="protein sequence ID" value="ECY6543501.1"/>
    <property type="molecule type" value="Genomic_DNA"/>
</dbReference>
<protein>
    <submittedName>
        <fullName evidence="22">NAD(P)-dependent oxidoreductase</fullName>
    </submittedName>
    <submittedName>
        <fullName evidence="26">NAD(P)H-binding protein</fullName>
    </submittedName>
</protein>
<dbReference type="EMBL" id="AABEKY010000004">
    <property type="protein sequence ID" value="EAG9387736.1"/>
    <property type="molecule type" value="Genomic_DNA"/>
</dbReference>
<evidence type="ECO:0000313" key="27">
    <source>
        <dbReference type="EMBL" id="EDN9835447.1"/>
    </source>
</evidence>
<evidence type="ECO:0000313" key="56">
    <source>
        <dbReference type="Proteomes" id="UP000481141"/>
    </source>
</evidence>
<dbReference type="EMBL" id="DAAEEB010000004">
    <property type="protein sequence ID" value="HAA8053121.1"/>
    <property type="molecule type" value="Genomic_DNA"/>
</dbReference>
<dbReference type="Proteomes" id="UP000522199">
    <property type="component" value="Unassembled WGS sequence"/>
</dbReference>
<dbReference type="Proteomes" id="UP000339309">
    <property type="component" value="Unassembled WGS sequence"/>
</dbReference>
<evidence type="ECO:0000313" key="28">
    <source>
        <dbReference type="EMBL" id="EDO0985393.1"/>
    </source>
</evidence>
<evidence type="ECO:0000313" key="39">
    <source>
        <dbReference type="Proteomes" id="UP000339309"/>
    </source>
</evidence>
<dbReference type="Proteomes" id="UP000398321">
    <property type="component" value="Unassembled WGS sequence"/>
</dbReference>
<evidence type="ECO:0000313" key="22">
    <source>
        <dbReference type="EMBL" id="ECB9512537.1"/>
    </source>
</evidence>
<dbReference type="EMBL" id="MJTJ01000023">
    <property type="protein sequence ID" value="OET48009.1"/>
    <property type="molecule type" value="Genomic_DNA"/>
</dbReference>
<dbReference type="EMBL" id="DAAIJL010000003">
    <property type="protein sequence ID" value="HAB8556608.1"/>
    <property type="molecule type" value="Genomic_DNA"/>
</dbReference>
<accession>A0A0B8R7P8</accession>
<evidence type="ECO:0000313" key="7">
    <source>
        <dbReference type="EMBL" id="EAD3791603.1"/>
    </source>
</evidence>
<dbReference type="Proteomes" id="UP000455569">
    <property type="component" value="Unassembled WGS sequence"/>
</dbReference>
<dbReference type="Proteomes" id="UP000350032">
    <property type="component" value="Unassembled WGS sequence"/>
</dbReference>
<dbReference type="KEGG" id="lmv:Y193_11820"/>
<reference evidence="48 49" key="6">
    <citation type="submission" date="2019-07" db="EMBL/GenBank/DDBJ databases">
        <authorList>
            <consortium name="GenomeTrakr: Next Generation Sequencing Network for Food Pathogen Tracability"/>
        </authorList>
    </citation>
    <scope>NUCLEOTIDE SEQUENCE [LARGE SCALE GENOMIC DNA]</scope>
    <source>
        <strain evidence="13 64">10B02965A-1</strain>
        <strain evidence="5 46">CFSAN008042</strain>
        <strain evidence="26 52">CFSAN102901</strain>
        <strain evidence="3 45">FDA00007096</strain>
        <strain evidence="11">FDA00011243</strain>
        <strain evidence="4 37">FDA00013332</strain>
        <strain evidence="9 40">FDA00013853</strain>
        <strain evidence="21 51">FDA00014336</strain>
        <strain evidence="23 48">FDA00014370</strain>
        <strain evidence="22 49">FDA00014392</strain>
        <strain evidence="29">FDA00015054</strain>
        <strain evidence="14 61">FDA1005580-S054-001</strain>
        <strain evidence="55">FDA1090798-S029-001</strain>
        <strain evidence="56">FDA956581-098-004</strain>
        <strain evidence="12 59">FDA960927-006-004</strain>
        <strain evidence="15 65">FLAG-38921</strain>
        <strain evidence="10 38">FLAG-54356</strain>
        <strain evidence="8 47">FSIS31901579</strain>
        <strain evidence="18 60">LS1344</strain>
        <strain evidence="27 53">OSF101448</strain>
        <strain evidence="7 41">VA-WGS-00405</strain>
    </source>
</reference>
<dbReference type="Proteomes" id="UP000410967">
    <property type="component" value="Unassembled WGS sequence"/>
</dbReference>
<dbReference type="EMBL" id="AABDGJ010000003">
    <property type="protein sequence ID" value="EAG6990242.1"/>
    <property type="molecule type" value="Genomic_DNA"/>
</dbReference>
<dbReference type="EMBL" id="AABAYG010000001">
    <property type="protein sequence ID" value="EAG2244276.1"/>
    <property type="molecule type" value="Genomic_DNA"/>
</dbReference>
<dbReference type="EMBL" id="AAANYN010000013">
    <property type="protein sequence ID" value="EAD5774534.1"/>
    <property type="molecule type" value="Genomic_DNA"/>
</dbReference>
<evidence type="ECO:0000313" key="42">
    <source>
        <dbReference type="Proteomes" id="UP000350032"/>
    </source>
</evidence>
<dbReference type="Proteomes" id="UP000527632">
    <property type="component" value="Unassembled WGS sequence"/>
</dbReference>
<dbReference type="EMBL" id="AAANYR010000001">
    <property type="protein sequence ID" value="EAD5785386.1"/>
    <property type="molecule type" value="Genomic_DNA"/>
</dbReference>
<name>A0A0B8R7P8_LISMN</name>
<evidence type="ECO:0000313" key="53">
    <source>
        <dbReference type="Proteomes" id="UP000467347"/>
    </source>
</evidence>
<evidence type="ECO:0000313" key="14">
    <source>
        <dbReference type="EMBL" id="EAG4329714.1"/>
    </source>
</evidence>
<evidence type="ECO:0000313" key="35">
    <source>
        <dbReference type="EMBL" id="RKA10918.1"/>
    </source>
</evidence>
<dbReference type="Proteomes" id="UP000345329">
    <property type="component" value="Unassembled WGS sequence"/>
</dbReference>
<reference evidence="32 62" key="9">
    <citation type="submission" date="2020-06" db="EMBL/GenBank/DDBJ databases">
        <title>Two Listeria outbreaks in Switzerland in 2018 and 2020.</title>
        <authorList>
            <person name="Stevens M.J.A."/>
            <person name="Bloemberg G."/>
            <person name="Nusch-Inderbinnen M."/>
            <person name="Stephan R."/>
        </authorList>
    </citation>
    <scope>NUCLEOTIDE SEQUENCE [LARGE SCALE GENOMIC DNA]</scope>
    <source>
        <strain evidence="32 62">N18-0707</strain>
    </source>
</reference>
<dbReference type="EMBL" id="AALGDA010000008">
    <property type="protein sequence ID" value="ECY9782178.1"/>
    <property type="molecule type" value="Genomic_DNA"/>
</dbReference>
<evidence type="ECO:0000313" key="24">
    <source>
        <dbReference type="EMBL" id="ECY6543501.1"/>
    </source>
</evidence>
<dbReference type="Proteomes" id="UP000844415">
    <property type="component" value="Unassembled WGS sequence"/>
</dbReference>
<evidence type="ECO:0000313" key="25">
    <source>
        <dbReference type="EMBL" id="ECY9782178.1"/>
    </source>
</evidence>
<evidence type="ECO:0000313" key="62">
    <source>
        <dbReference type="Proteomes" id="UP000544530"/>
    </source>
</evidence>
<evidence type="ECO:0000313" key="36">
    <source>
        <dbReference type="Proteomes" id="UP000272537"/>
    </source>
</evidence>
<reference evidence="39 43" key="4">
    <citation type="submission" date="2018-06" db="EMBL/GenBank/DDBJ databases">
        <authorList>
            <consortium name="PulseNet: The National Subtyping Network for Foodborne Disease Surveillance"/>
            <person name="Tarr C.L."/>
            <person name="Trees E."/>
            <person name="Katz L.S."/>
            <person name="Carleton-Romer H.A."/>
            <person name="Stroika S."/>
            <person name="Kucerova Z."/>
            <person name="Roache K.F."/>
            <person name="Sabol A.L."/>
            <person name="Besser J."/>
            <person name="Gerner-Smidt P."/>
        </authorList>
    </citation>
    <scope>NUCLEOTIDE SEQUENCE [LARGE SCALE GENOMIC DNA]</scope>
    <source>
        <strain evidence="2 39">2015L-6227</strain>
        <strain evidence="6 43">PNUSAL000910</strain>
        <strain evidence="19 42">PNUSAL004402</strain>
        <strain evidence="25 57">PNUSAL005692</strain>
    </source>
</reference>
<evidence type="ECO:0000313" key="49">
    <source>
        <dbReference type="Proteomes" id="UP000398321"/>
    </source>
</evidence>
<dbReference type="Proteomes" id="UP000540117">
    <property type="component" value="Unassembled WGS sequence"/>
</dbReference>
<evidence type="ECO:0000313" key="13">
    <source>
        <dbReference type="EMBL" id="EAG2996992.1"/>
    </source>
</evidence>
<evidence type="ECO:0000313" key="51">
    <source>
        <dbReference type="Proteomes" id="UP000423131"/>
    </source>
</evidence>
<evidence type="ECO:0000313" key="4">
    <source>
        <dbReference type="EMBL" id="EAC6547393.1"/>
    </source>
</evidence>
<evidence type="ECO:0000313" key="19">
    <source>
        <dbReference type="EMBL" id="EAK8897488.1"/>
    </source>
</evidence>
<evidence type="ECO:0000313" key="44">
    <source>
        <dbReference type="Proteomes" id="UP000364988"/>
    </source>
</evidence>
<evidence type="ECO:0000313" key="6">
    <source>
        <dbReference type="EMBL" id="EAC9039837.1"/>
    </source>
</evidence>
<evidence type="ECO:0000313" key="54">
    <source>
        <dbReference type="Proteomes" id="UP000467536"/>
    </source>
</evidence>
<dbReference type="InterPro" id="IPR036291">
    <property type="entry name" value="NAD(P)-bd_dom_sf"/>
</dbReference>
<evidence type="ECO:0000313" key="40">
    <source>
        <dbReference type="Proteomes" id="UP000344343"/>
    </source>
</evidence>
<dbReference type="Proteomes" id="UP000389283">
    <property type="component" value="Unassembled WGS sequence"/>
</dbReference>
<dbReference type="Proteomes" id="UP000365297">
    <property type="component" value="Unassembled WGS sequence"/>
</dbReference>
<evidence type="ECO:0000313" key="65">
    <source>
        <dbReference type="Proteomes" id="UP000566721"/>
    </source>
</evidence>
<evidence type="ECO:0000313" key="11">
    <source>
        <dbReference type="EMBL" id="EAG2244276.1"/>
    </source>
</evidence>
<dbReference type="Proteomes" id="UP000489121">
    <property type="component" value="Unassembled WGS sequence"/>
</dbReference>
<dbReference type="Proteomes" id="UP000364988">
    <property type="component" value="Unassembled WGS sequence"/>
</dbReference>
<evidence type="ECO:0000313" key="23">
    <source>
        <dbReference type="EMBL" id="ECC1557531.1"/>
    </source>
</evidence>
<dbReference type="EMBL" id="AACJYH010000004">
    <property type="protein sequence ID" value="EAK8897488.1"/>
    <property type="molecule type" value="Genomic_DNA"/>
</dbReference>
<dbReference type="PANTHER" id="PTHR43355">
    <property type="entry name" value="FLAVIN REDUCTASE (NADPH)"/>
    <property type="match status" value="1"/>
</dbReference>
<dbReference type="Proteomes" id="UP000566721">
    <property type="component" value="Unassembled WGS sequence"/>
</dbReference>
<evidence type="ECO:0000313" key="66">
    <source>
        <dbReference type="Proteomes" id="UP000844415"/>
    </source>
</evidence>
<dbReference type="PANTHER" id="PTHR43355:SF2">
    <property type="entry name" value="FLAVIN REDUCTASE (NADPH)"/>
    <property type="match status" value="1"/>
</dbReference>
<evidence type="ECO:0000259" key="1">
    <source>
        <dbReference type="Pfam" id="PF13460"/>
    </source>
</evidence>
<dbReference type="EMBL" id="AAHZFN010000013">
    <property type="protein sequence ID" value="ECB9474119.1"/>
    <property type="molecule type" value="Genomic_DNA"/>
</dbReference>
<dbReference type="EMBL" id="MJTJ01000019">
    <property type="protein sequence ID" value="OET48812.1"/>
    <property type="molecule type" value="Genomic_DNA"/>
</dbReference>
<dbReference type="AlphaFoldDB" id="A0A0B8R7P8"/>
<dbReference type="Pfam" id="PF13460">
    <property type="entry name" value="NAD_binding_10"/>
    <property type="match status" value="1"/>
</dbReference>
<dbReference type="Proteomes" id="UP000467536">
    <property type="component" value="Unassembled WGS sequence"/>
</dbReference>
<dbReference type="EMBL" id="AAHZFY010000002">
    <property type="protein sequence ID" value="ECB9512537.1"/>
    <property type="molecule type" value="Genomic_DNA"/>
</dbReference>
<evidence type="ECO:0000313" key="59">
    <source>
        <dbReference type="Proteomes" id="UP000525850"/>
    </source>
</evidence>
<dbReference type="InterPro" id="IPR016040">
    <property type="entry name" value="NAD(P)-bd_dom"/>
</dbReference>
<dbReference type="Proteomes" id="UP000376505">
    <property type="component" value="Unassembled WGS sequence"/>
</dbReference>
<organism evidence="22 49">
    <name type="scientific">Listeria monocytogenes</name>
    <dbReference type="NCBI Taxonomy" id="1639"/>
    <lineage>
        <taxon>Bacteria</taxon>
        <taxon>Bacillati</taxon>
        <taxon>Bacillota</taxon>
        <taxon>Bacilli</taxon>
        <taxon>Bacillales</taxon>
        <taxon>Listeriaceae</taxon>
        <taxon>Listeria</taxon>
    </lineage>
</organism>
<evidence type="ECO:0000313" key="26">
    <source>
        <dbReference type="EMBL" id="EDN7713852.1"/>
    </source>
</evidence>
<dbReference type="Proteomes" id="UP000368512">
    <property type="component" value="Unassembled WGS sequence"/>
</dbReference>
<evidence type="ECO:0000313" key="18">
    <source>
        <dbReference type="EMBL" id="EAH4240873.1"/>
    </source>
</evidence>
<dbReference type="EMBL" id="AAAIXK010000001">
    <property type="protein sequence ID" value="EAC5549252.1"/>
    <property type="molecule type" value="Genomic_DNA"/>
</dbReference>
<dbReference type="EMBL" id="AABCVX010000001">
    <property type="protein sequence ID" value="EAG6168081.1"/>
    <property type="molecule type" value="Genomic_DNA"/>
</dbReference>
<dbReference type="GO" id="GO:0016646">
    <property type="term" value="F:oxidoreductase activity, acting on the CH-NH group of donors, NAD or NADP as acceptor"/>
    <property type="evidence" value="ECO:0007669"/>
    <property type="project" value="TreeGrafter"/>
</dbReference>
<dbReference type="Proteomes" id="UP000478704">
    <property type="component" value="Unassembled WGS sequence"/>
</dbReference>
<dbReference type="Proteomes" id="UP000544530">
    <property type="component" value="Unassembled WGS sequence"/>
</dbReference>
<evidence type="ECO:0000313" key="64">
    <source>
        <dbReference type="Proteomes" id="UP000549379"/>
    </source>
</evidence>
<proteinExistence type="predicted"/>
<evidence type="ECO:0000313" key="21">
    <source>
        <dbReference type="EMBL" id="ECB9474119.1"/>
    </source>
</evidence>
<dbReference type="EMBL" id="AAAKQF010000003">
    <property type="protein sequence ID" value="EAC9039837.1"/>
    <property type="molecule type" value="Genomic_DNA"/>
</dbReference>
<reference evidence="35 36" key="2">
    <citation type="journal article" date="2018" name="BMC Genomics">
        <title>Genes significantly associated with lineage II food isolates of Listeria monocytogenes.</title>
        <authorList>
            <person name="Pirone-Davies C."/>
            <person name="Chen Y."/>
            <person name="Pightling A."/>
            <person name="Ryan G."/>
            <person name="Wang Y."/>
            <person name="Yao K."/>
            <person name="Hoffmann M."/>
            <person name="Allard M.W."/>
        </authorList>
    </citation>
    <scope>NUCLEOTIDE SEQUENCE [LARGE SCALE GENOMIC DNA]</scope>
    <source>
        <strain evidence="35 36">PNUSAL000550</strain>
    </source>
</reference>
<evidence type="ECO:0000313" key="5">
    <source>
        <dbReference type="EMBL" id="EAC7479373.1"/>
    </source>
</evidence>
<dbReference type="Gene3D" id="3.40.50.720">
    <property type="entry name" value="NAD(P)-binding Rossmann-like Domain"/>
    <property type="match status" value="1"/>
</dbReference>
<dbReference type="EMBL" id="AAAJWF010000001">
    <property type="protein sequence ID" value="EAC7479373.1"/>
    <property type="molecule type" value="Genomic_DNA"/>
</dbReference>
<dbReference type="EMBL" id="AANCRK010000001">
    <property type="protein sequence ID" value="EDN7713852.1"/>
    <property type="molecule type" value="Genomic_DNA"/>
</dbReference>
<evidence type="ECO:0000313" key="55">
    <source>
        <dbReference type="Proteomes" id="UP000478704"/>
    </source>
</evidence>
<evidence type="ECO:0000313" key="38">
    <source>
        <dbReference type="Proteomes" id="UP000337746"/>
    </source>
</evidence>
<dbReference type="EMBL" id="AAAJKI010000005">
    <property type="protein sequence ID" value="EAC6547393.1"/>
    <property type="molecule type" value="Genomic_DNA"/>
</dbReference>
<evidence type="ECO:0000313" key="50">
    <source>
        <dbReference type="Proteomes" id="UP000410967"/>
    </source>
</evidence>
<evidence type="ECO:0000313" key="33">
    <source>
        <dbReference type="EMBL" id="OET48009.1"/>
    </source>
</evidence>
<dbReference type="EMBL" id="AABBHO010000016">
    <property type="protein sequence ID" value="EAG2996992.1"/>
    <property type="molecule type" value="Genomic_DNA"/>
</dbReference>
<dbReference type="Proteomes" id="UP000852906">
    <property type="component" value="Unassembled WGS sequence"/>
</dbReference>
<reference evidence="30 66" key="3">
    <citation type="journal article" date="2018" name="Genome Biol.">
        <title>SKESA: strategic k-mer extension for scrupulous assemblies.</title>
        <authorList>
            <person name="Souvorov A."/>
            <person name="Agarwala R."/>
            <person name="Lipman D.J."/>
        </authorList>
    </citation>
    <scope>NUCLEOTIDE SEQUENCE [LARGE SCALE GENOMIC DNA]</scope>
    <source>
        <strain evidence="30">09CEB371LM</strain>
        <strain evidence="31 66">CFIAFB20100120</strain>
    </source>
</reference>
<dbReference type="Proteomes" id="UP000344343">
    <property type="component" value="Unassembled WGS sequence"/>
</dbReference>
<evidence type="ECO:0000313" key="8">
    <source>
        <dbReference type="EMBL" id="EAD5774534.1"/>
    </source>
</evidence>
<dbReference type="Proteomes" id="UP000272537">
    <property type="component" value="Unassembled WGS sequence"/>
</dbReference>
<dbReference type="CDD" id="cd05244">
    <property type="entry name" value="BVR-B_like_SDR_a"/>
    <property type="match status" value="1"/>
</dbReference>
<evidence type="ECO:0000313" key="60">
    <source>
        <dbReference type="Proteomes" id="UP000527632"/>
    </source>
</evidence>
<dbReference type="Proteomes" id="UP000481141">
    <property type="component" value="Unassembled WGS sequence"/>
</dbReference>
<dbReference type="EMBL" id="AACKDQ010000016">
    <property type="protein sequence ID" value="EAK9317122.1"/>
    <property type="molecule type" value="Genomic_DNA"/>
</dbReference>
<dbReference type="KEGG" id="lmok:CQ02_04150"/>
<evidence type="ECO:0000313" key="41">
    <source>
        <dbReference type="Proteomes" id="UP000345329"/>
    </source>
</evidence>
<comment type="caution">
    <text evidence="22">The sequence shown here is derived from an EMBL/GenBank/DDBJ whole genome shotgun (WGS) entry which is preliminary data.</text>
</comment>
<dbReference type="InterPro" id="IPR051606">
    <property type="entry name" value="Polyketide_Oxido-like"/>
</dbReference>
<evidence type="ECO:0000313" key="61">
    <source>
        <dbReference type="Proteomes" id="UP000540117"/>
    </source>
</evidence>
<dbReference type="Proteomes" id="UP000354255">
    <property type="component" value="Unassembled WGS sequence"/>
</dbReference>
<dbReference type="Proteomes" id="UP000840039">
    <property type="component" value="Unassembled WGS sequence"/>
</dbReference>
<sequence>MKIGIIGATGRAGSRILEEAKNRGHEVTAIVRNAGKITQTHKDINILQKDIFDLTLSDLSDQNVVVDAYGISPDEAEKHVTSLDHLISVLNGTVSPRLLVVGGAASLQIDEDGNTLLESKGLREAPYYPTARAQAKQLEHLKSHQAEFSWTYISPSAMFEPGERTGDYQIGKDHLLFGSDGNSFISMEDYAIAVLDEIERPNHLNERFTVAGK</sequence>
<dbReference type="EMBL" id="JACAVN010000001">
    <property type="protein sequence ID" value="NYA00475.1"/>
    <property type="molecule type" value="Genomic_DNA"/>
</dbReference>
<evidence type="ECO:0000313" key="30">
    <source>
        <dbReference type="EMBL" id="HAA8053121.1"/>
    </source>
</evidence>
<evidence type="ECO:0000313" key="29">
    <source>
        <dbReference type="EMBL" id="EDP8513415.1"/>
    </source>
</evidence>
<dbReference type="EMBL" id="AANPAU010000002">
    <property type="protein sequence ID" value="EDP8513415.1"/>
    <property type="molecule type" value="Genomic_DNA"/>
</dbReference>
<evidence type="ECO:0000313" key="46">
    <source>
        <dbReference type="Proteomes" id="UP000368512"/>
    </source>
</evidence>
<reference evidence="33 67" key="1">
    <citation type="submission" date="2016-09" db="EMBL/GenBank/DDBJ databases">
        <title>100K Listeria isolates.</title>
        <authorList>
            <person name="Chen P."/>
            <person name="Weimer B.C."/>
            <person name="Kong N."/>
            <person name="Huang B."/>
        </authorList>
    </citation>
    <scope>NUCLEOTIDE SEQUENCE [LARGE SCALE GENOMIC DNA]</scope>
    <source>
        <strain evidence="33 67">BCW_2383</strain>
    </source>
</reference>
<evidence type="ECO:0000313" key="31">
    <source>
        <dbReference type="EMBL" id="HAB8556608.1"/>
    </source>
</evidence>
<evidence type="ECO:0000313" key="58">
    <source>
        <dbReference type="Proteomes" id="UP000522199"/>
    </source>
</evidence>
<dbReference type="EMBL" id="AAAIKW010000001">
    <property type="protein sequence ID" value="EAC4551192.1"/>
    <property type="molecule type" value="Genomic_DNA"/>
</dbReference>
<evidence type="ECO:0000313" key="32">
    <source>
        <dbReference type="EMBL" id="NYA00475.1"/>
    </source>
</evidence>
<dbReference type="Proteomes" id="UP000548278">
    <property type="component" value="Unassembled WGS sequence"/>
</dbReference>
<dbReference type="SUPFAM" id="SSF51735">
    <property type="entry name" value="NAD(P)-binding Rossmann-fold domains"/>
    <property type="match status" value="1"/>
</dbReference>
<evidence type="ECO:0000313" key="15">
    <source>
        <dbReference type="EMBL" id="EAG6168081.1"/>
    </source>
</evidence>
<evidence type="ECO:0000313" key="43">
    <source>
        <dbReference type="Proteomes" id="UP000354255"/>
    </source>
</evidence>
<evidence type="ECO:0000313" key="12">
    <source>
        <dbReference type="EMBL" id="EAG2514012.1"/>
    </source>
</evidence>
<evidence type="ECO:0000313" key="63">
    <source>
        <dbReference type="Proteomes" id="UP000548278"/>
    </source>
</evidence>
<evidence type="ECO:0000313" key="47">
    <source>
        <dbReference type="Proteomes" id="UP000376505"/>
    </source>
</evidence>
<dbReference type="EMBL" id="AANDSR010000001">
    <property type="protein sequence ID" value="EDN9835447.1"/>
    <property type="molecule type" value="Genomic_DNA"/>
</dbReference>
<dbReference type="Proteomes" id="UP000467347">
    <property type="component" value="Unassembled WGS sequence"/>
</dbReference>
<dbReference type="Proteomes" id="UP000423131">
    <property type="component" value="Unassembled WGS sequence"/>
</dbReference>
<dbReference type="EMBL" id="QXLS01000001">
    <property type="protein sequence ID" value="RKA10918.1"/>
    <property type="molecule type" value="Genomic_DNA"/>
</dbReference>
<reference evidence="30" key="8">
    <citation type="submission" date="2019-10" db="EMBL/GenBank/DDBJ databases">
        <authorList>
            <consortium name="NCBI Pathogen Detection Project"/>
        </authorList>
    </citation>
    <scope>NUCLEOTIDE SEQUENCE</scope>
    <source>
        <strain evidence="30">09CEB371LM</strain>
        <strain evidence="31">CFIAFB20100120</strain>
    </source>
</reference>
<dbReference type="EMBL" id="AABBAW010000001">
    <property type="protein sequence ID" value="EAG2514012.1"/>
    <property type="molecule type" value="Genomic_DNA"/>
</dbReference>
<evidence type="ECO:0000313" key="17">
    <source>
        <dbReference type="EMBL" id="EAG9387736.1"/>
    </source>
</evidence>
<evidence type="ECO:0000313" key="67">
    <source>
        <dbReference type="Proteomes" id="UP000852906"/>
    </source>
</evidence>
<dbReference type="EMBL" id="AABGUK010000001">
    <property type="protein sequence ID" value="EAH4240873.1"/>
    <property type="molecule type" value="Genomic_DNA"/>
</dbReference>
<reference evidence="50 58" key="5">
    <citation type="submission" date="2019-04" db="EMBL/GenBank/DDBJ databases">
        <authorList>
            <consortium name="GenomeTrakr network: Whole genome sequencing for foodborne pathogen traceback"/>
        </authorList>
    </citation>
    <scope>NUCLEOTIDE SEQUENCE [LARGE SCALE GENOMIC DNA]</scope>
    <source>
        <strain evidence="16 63">CFSAN004300</strain>
        <strain evidence="17 58">CFSAN072474</strain>
        <strain evidence="24 44">FLAG-55987</strain>
        <strain evidence="20 50">PHLUSALM00088</strain>
    </source>
</reference>
<evidence type="ECO:0000313" key="3">
    <source>
        <dbReference type="EMBL" id="EAC5549252.1"/>
    </source>
</evidence>
<evidence type="ECO:0000313" key="9">
    <source>
        <dbReference type="EMBL" id="EAD5785386.1"/>
    </source>
</evidence>
<dbReference type="EMBL" id="AABAWE010000001">
    <property type="protein sequence ID" value="EAG2085927.1"/>
    <property type="molecule type" value="Genomic_DNA"/>
</dbReference>
<evidence type="ECO:0000313" key="45">
    <source>
        <dbReference type="Proteomes" id="UP000365297"/>
    </source>
</evidence>
<dbReference type="Proteomes" id="UP000549379">
    <property type="component" value="Unassembled WGS sequence"/>
</dbReference>
<dbReference type="RefSeq" id="WP_003726297.1">
    <property type="nucleotide sequence ID" value="NC_021824.1"/>
</dbReference>
<evidence type="ECO:0000313" key="20">
    <source>
        <dbReference type="EMBL" id="EAK9317122.1"/>
    </source>
</evidence>
<evidence type="ECO:0000313" key="48">
    <source>
        <dbReference type="Proteomes" id="UP000389283"/>
    </source>
</evidence>
<reference evidence="28 54" key="7">
    <citation type="submission" date="2019-08" db="EMBL/GenBank/DDBJ databases">
        <authorList>
            <person name="Ashton P.M."/>
            <person name="Dallman T."/>
            <person name="Nair S."/>
            <person name="De Pinna E."/>
            <person name="Peters T."/>
            <person name="Grant K."/>
        </authorList>
    </citation>
    <scope>NUCLEOTIDE SEQUENCE [LARGE SCALE GENOMIC DNA]</scope>
    <source>
        <strain evidence="28 54">788324</strain>
    </source>
</reference>
<dbReference type="Proteomes" id="UP000337746">
    <property type="component" value="Unassembled WGS sequence"/>
</dbReference>
<feature type="domain" description="NAD(P)-binding" evidence="1">
    <location>
        <begin position="7"/>
        <end position="197"/>
    </location>
</feature>
<dbReference type="OMA" id="MAPAGDF"/>
<evidence type="ECO:0000313" key="2">
    <source>
        <dbReference type="EMBL" id="EAC4551192.1"/>
    </source>
</evidence>
<dbReference type="EMBL" id="AAIAJJ010000005">
    <property type="protein sequence ID" value="ECC1557531.1"/>
    <property type="molecule type" value="Genomic_DNA"/>
</dbReference>
<evidence type="ECO:0000313" key="34">
    <source>
        <dbReference type="EMBL" id="OET48812.1"/>
    </source>
</evidence>
<evidence type="ECO:0000313" key="16">
    <source>
        <dbReference type="EMBL" id="EAG6990242.1"/>
    </source>
</evidence>
<dbReference type="EMBL" id="AANEHK010000003">
    <property type="protein sequence ID" value="EDO0985393.1"/>
    <property type="molecule type" value="Genomic_DNA"/>
</dbReference>
<dbReference type="EMBL" id="AABBYJ010000001">
    <property type="protein sequence ID" value="EAG4329714.1"/>
    <property type="molecule type" value="Genomic_DNA"/>
</dbReference>
<dbReference type="EMBL" id="AAAMZD010000001">
    <property type="protein sequence ID" value="EAD3791603.1"/>
    <property type="molecule type" value="Genomic_DNA"/>
</dbReference>
<dbReference type="Proteomes" id="UP000331186">
    <property type="component" value="Unassembled WGS sequence"/>
</dbReference>
<gene>
    <name evidence="16" type="ORF">AB917_06535</name>
    <name evidence="2" type="ORF">ABZ57_01700</name>
    <name evidence="34" type="ORF">AJL21_11110</name>
    <name evidence="33" type="ORF">AJL21_16125</name>
    <name evidence="3" type="ORF">ARY78_02260</name>
    <name evidence="12" type="ORF">B1N52_02475</name>
    <name evidence="11" type="ORF">B1S26_02540</name>
    <name evidence="13" type="ORF">B5K54_06805</name>
    <name evidence="10" type="ORF">BCZ21_01545</name>
    <name evidence="14" type="ORF">CAV64_00405</name>
    <name evidence="17" type="ORF">CW845_09585</name>
    <name evidence="19" type="ORF">D7104_07200</name>
    <name evidence="15" type="ORF">DCT16_01610</name>
    <name evidence="5" type="ORF">DQ70_01585</name>
    <name evidence="4" type="ORF">DU018_03325</name>
    <name evidence="35" type="ORF">DYZ80_00450</name>
    <name evidence="18" type="ORF">E5F58_02525</name>
    <name evidence="9" type="ORF">EX365_02285</name>
    <name evidence="8" type="ORF">EXZ73_09570</name>
    <name evidence="24" type="ORF">F6436_04075</name>
    <name evidence="25" type="ORF">F6515_04160</name>
    <name evidence="20" type="ORF">FA835_08415</name>
    <name evidence="22" type="ORF">FLQ97_02190</name>
    <name evidence="21" type="ORF">FLR03_10580</name>
    <name evidence="23" type="ORF">FNX40_12040</name>
    <name evidence="28" type="ORF">FV747_05200</name>
    <name evidence="29" type="ORF">G3O21_000814</name>
    <name evidence="30" type="ORF">GHH22_08130</name>
    <name evidence="27" type="ORF">GJW51_02065</name>
    <name evidence="26" type="ORF">GQG13_01795</name>
    <name evidence="31" type="ORF">GYS09_04785</name>
    <name evidence="32" type="ORF">HZJ64_01415</name>
    <name evidence="6" type="ORF">KV70_06440</name>
    <name evidence="7" type="ORF">UI29_02305</name>
</gene>
<evidence type="ECO:0000313" key="57">
    <source>
        <dbReference type="Proteomes" id="UP000489121"/>
    </source>
</evidence>
<evidence type="ECO:0000313" key="37">
    <source>
        <dbReference type="Proteomes" id="UP000331186"/>
    </source>
</evidence>